<evidence type="ECO:0000256" key="6">
    <source>
        <dbReference type="ARBA" id="ARBA00022989"/>
    </source>
</evidence>
<proteinExistence type="inferred from homology"/>
<dbReference type="InterPro" id="IPR003439">
    <property type="entry name" value="ABC_transporter-like_ATP-bd"/>
</dbReference>
<evidence type="ECO:0000256" key="7">
    <source>
        <dbReference type="ARBA" id="ARBA00023136"/>
    </source>
</evidence>
<dbReference type="PANTHER" id="PTHR24220:SF684">
    <property type="entry name" value="FE(3+) IONS IMPORT ATP-BINDING PROTEIN FBPC"/>
    <property type="match status" value="1"/>
</dbReference>
<dbReference type="InterPro" id="IPR017871">
    <property type="entry name" value="ABC_transporter-like_CS"/>
</dbReference>
<dbReference type="InterPro" id="IPR015854">
    <property type="entry name" value="ABC_transpr_LolD-like"/>
</dbReference>
<comment type="subcellular location">
    <subcellularLocation>
        <location evidence="1">Cell membrane</location>
        <topology evidence="1">Multi-pass membrane protein</topology>
    </subcellularLocation>
</comment>
<feature type="transmembrane region" description="Helical" evidence="8">
    <location>
        <begin position="252"/>
        <end position="273"/>
    </location>
</feature>
<accession>A0A366EYY9</accession>
<keyword evidence="3 8" id="KW-0812">Transmembrane</keyword>
<dbReference type="InterPro" id="IPR036640">
    <property type="entry name" value="ABC1_TM_sf"/>
</dbReference>
<dbReference type="GO" id="GO:0005524">
    <property type="term" value="F:ATP binding"/>
    <property type="evidence" value="ECO:0007669"/>
    <property type="project" value="UniProtKB-KW"/>
</dbReference>
<name>A0A366EYY9_9HYPH</name>
<keyword evidence="11" id="KW-1185">Reference proteome</keyword>
<evidence type="ECO:0000259" key="9">
    <source>
        <dbReference type="PROSITE" id="PS50893"/>
    </source>
</evidence>
<dbReference type="InterPro" id="IPR027417">
    <property type="entry name" value="P-loop_NTPase"/>
</dbReference>
<feature type="domain" description="ABC transporter" evidence="9">
    <location>
        <begin position="345"/>
        <end position="556"/>
    </location>
</feature>
<evidence type="ECO:0000256" key="3">
    <source>
        <dbReference type="ARBA" id="ARBA00022692"/>
    </source>
</evidence>
<comment type="similarity">
    <text evidence="2">Belongs to the ABC transporter superfamily.</text>
</comment>
<keyword evidence="6 8" id="KW-1133">Transmembrane helix</keyword>
<dbReference type="PROSITE" id="PS00211">
    <property type="entry name" value="ABC_TRANSPORTER_1"/>
    <property type="match status" value="1"/>
</dbReference>
<evidence type="ECO:0000256" key="4">
    <source>
        <dbReference type="ARBA" id="ARBA00022741"/>
    </source>
</evidence>
<dbReference type="EMBL" id="QNRK01000029">
    <property type="protein sequence ID" value="RBP07106.1"/>
    <property type="molecule type" value="Genomic_DNA"/>
</dbReference>
<dbReference type="SMART" id="SM00382">
    <property type="entry name" value="AAA"/>
    <property type="match status" value="1"/>
</dbReference>
<keyword evidence="5 10" id="KW-0067">ATP-binding</keyword>
<keyword evidence="4" id="KW-0547">Nucleotide-binding</keyword>
<feature type="transmembrane region" description="Helical" evidence="8">
    <location>
        <begin position="165"/>
        <end position="183"/>
    </location>
</feature>
<dbReference type="GO" id="GO:0005886">
    <property type="term" value="C:plasma membrane"/>
    <property type="evidence" value="ECO:0007669"/>
    <property type="project" value="UniProtKB-SubCell"/>
</dbReference>
<feature type="transmembrane region" description="Helical" evidence="8">
    <location>
        <begin position="138"/>
        <end position="159"/>
    </location>
</feature>
<sequence>MASNRAGSGPNLPGMRLAAHCLAYAPRLTLFAFALAIVVSASQIAVLAGVGQAAWRGARGESSIPYLLAVLAAMAALFTAHLARLRVGAQLVERVMSGIADAVLEVFAALEPREAERSQAKALFDAAIRDLSLLPQALDLLVSAMQWLVLVVIGAAAVISQDLSAAFLALILATVGPLVYHFVGRRALVLNRTALVAEEAFAANLDDLLLALGQLKGDRDALGDFMANQLIASEQRSAGAARQLTRVSVSGIAAMDFSIYWIFAASVILFPATGSASPAFVILTVFCAVWDGAESAYSALPLLTRGDAASRRLERIAQIDVDTDRALTFIDDRADAPPRASFKSLVLSDVGYRYAPYPRMATQDVNLAISPGRVVFVTGPNGSGKTTLLKLIAGVYAPASGRIEVDGRPARPSELRRLAALALAEPHILRRWPGFWDRFGEDLRALLPTFHLADKVEIVGDSVSTTTALSLGQRKRLALVAALAPGRPLVVLDEPMADQDPQFRAFFYQTLLDLWRREGRAVVVATHDDQYFDRADVRVDMRDGRIVTMSPAVADVEA</sequence>
<evidence type="ECO:0000256" key="8">
    <source>
        <dbReference type="SAM" id="Phobius"/>
    </source>
</evidence>
<dbReference type="PROSITE" id="PS50893">
    <property type="entry name" value="ABC_TRANSPORTER_2"/>
    <property type="match status" value="1"/>
</dbReference>
<evidence type="ECO:0000256" key="1">
    <source>
        <dbReference type="ARBA" id="ARBA00004651"/>
    </source>
</evidence>
<dbReference type="Pfam" id="PF00005">
    <property type="entry name" value="ABC_tran"/>
    <property type="match status" value="1"/>
</dbReference>
<organism evidence="10 11">
    <name type="scientific">Roseiarcus fermentans</name>
    <dbReference type="NCBI Taxonomy" id="1473586"/>
    <lineage>
        <taxon>Bacteria</taxon>
        <taxon>Pseudomonadati</taxon>
        <taxon>Pseudomonadota</taxon>
        <taxon>Alphaproteobacteria</taxon>
        <taxon>Hyphomicrobiales</taxon>
        <taxon>Roseiarcaceae</taxon>
        <taxon>Roseiarcus</taxon>
    </lineage>
</organism>
<evidence type="ECO:0000313" key="10">
    <source>
        <dbReference type="EMBL" id="RBP07106.1"/>
    </source>
</evidence>
<protein>
    <submittedName>
        <fullName evidence="10">Putative ATP-binding cassette transporter</fullName>
    </submittedName>
</protein>
<dbReference type="InterPro" id="IPR003593">
    <property type="entry name" value="AAA+_ATPase"/>
</dbReference>
<evidence type="ECO:0000313" key="11">
    <source>
        <dbReference type="Proteomes" id="UP000253529"/>
    </source>
</evidence>
<dbReference type="GO" id="GO:0022857">
    <property type="term" value="F:transmembrane transporter activity"/>
    <property type="evidence" value="ECO:0007669"/>
    <property type="project" value="TreeGrafter"/>
</dbReference>
<evidence type="ECO:0000256" key="5">
    <source>
        <dbReference type="ARBA" id="ARBA00022840"/>
    </source>
</evidence>
<gene>
    <name evidence="10" type="ORF">DFR50_12936</name>
</gene>
<dbReference type="OrthoDB" id="9760776at2"/>
<comment type="caution">
    <text evidence="10">The sequence shown here is derived from an EMBL/GenBank/DDBJ whole genome shotgun (WGS) entry which is preliminary data.</text>
</comment>
<evidence type="ECO:0000256" key="2">
    <source>
        <dbReference type="ARBA" id="ARBA00005417"/>
    </source>
</evidence>
<dbReference type="GO" id="GO:0016887">
    <property type="term" value="F:ATP hydrolysis activity"/>
    <property type="evidence" value="ECO:0007669"/>
    <property type="project" value="InterPro"/>
</dbReference>
<dbReference type="PANTHER" id="PTHR24220">
    <property type="entry name" value="IMPORT ATP-BINDING PROTEIN"/>
    <property type="match status" value="1"/>
</dbReference>
<dbReference type="SUPFAM" id="SSF52540">
    <property type="entry name" value="P-loop containing nucleoside triphosphate hydrolases"/>
    <property type="match status" value="1"/>
</dbReference>
<dbReference type="SUPFAM" id="SSF90123">
    <property type="entry name" value="ABC transporter transmembrane region"/>
    <property type="match status" value="1"/>
</dbReference>
<dbReference type="Gene3D" id="3.40.50.300">
    <property type="entry name" value="P-loop containing nucleotide triphosphate hydrolases"/>
    <property type="match status" value="1"/>
</dbReference>
<feature type="transmembrane region" description="Helical" evidence="8">
    <location>
        <begin position="64"/>
        <end position="83"/>
    </location>
</feature>
<dbReference type="Proteomes" id="UP000253529">
    <property type="component" value="Unassembled WGS sequence"/>
</dbReference>
<reference evidence="10 11" key="1">
    <citation type="submission" date="2018-06" db="EMBL/GenBank/DDBJ databases">
        <title>Genomic Encyclopedia of Type Strains, Phase IV (KMG-IV): sequencing the most valuable type-strain genomes for metagenomic binning, comparative biology and taxonomic classification.</title>
        <authorList>
            <person name="Goeker M."/>
        </authorList>
    </citation>
    <scope>NUCLEOTIDE SEQUENCE [LARGE SCALE GENOMIC DNA]</scope>
    <source>
        <strain evidence="10 11">DSM 24875</strain>
    </source>
</reference>
<dbReference type="AlphaFoldDB" id="A0A366EYY9"/>
<keyword evidence="7 8" id="KW-0472">Membrane</keyword>